<evidence type="ECO:0000256" key="2">
    <source>
        <dbReference type="ARBA" id="ARBA00023224"/>
    </source>
</evidence>
<evidence type="ECO:0000313" key="6">
    <source>
        <dbReference type="Proteomes" id="UP000262073"/>
    </source>
</evidence>
<organism evidence="5 6">
    <name type="scientific">Salinimonas sediminis</name>
    <dbReference type="NCBI Taxonomy" id="2303538"/>
    <lineage>
        <taxon>Bacteria</taxon>
        <taxon>Pseudomonadati</taxon>
        <taxon>Pseudomonadota</taxon>
        <taxon>Gammaproteobacteria</taxon>
        <taxon>Alteromonadales</taxon>
        <taxon>Alteromonadaceae</taxon>
        <taxon>Alteromonas/Salinimonas group</taxon>
        <taxon>Salinimonas</taxon>
    </lineage>
</organism>
<comment type="subcellular location">
    <subcellularLocation>
        <location evidence="1">Membrane</location>
    </subcellularLocation>
</comment>
<evidence type="ECO:0000256" key="1">
    <source>
        <dbReference type="ARBA" id="ARBA00004370"/>
    </source>
</evidence>
<gene>
    <name evidence="5" type="ORF">D0Y50_15805</name>
</gene>
<name>A0A346NQ89_9ALTE</name>
<dbReference type="OrthoDB" id="369661at2"/>
<dbReference type="GO" id="GO:0016020">
    <property type="term" value="C:membrane"/>
    <property type="evidence" value="ECO:0007669"/>
    <property type="project" value="UniProtKB-SubCell"/>
</dbReference>
<dbReference type="PANTHER" id="PTHR32089">
    <property type="entry name" value="METHYL-ACCEPTING CHEMOTAXIS PROTEIN MCPB"/>
    <property type="match status" value="1"/>
</dbReference>
<dbReference type="Pfam" id="PF00015">
    <property type="entry name" value="MCPsignal"/>
    <property type="match status" value="1"/>
</dbReference>
<dbReference type="PANTHER" id="PTHR32089:SF41">
    <property type="entry name" value="METHYL-ACCEPTING CHEMOTAXIS PROTEIN"/>
    <property type="match status" value="1"/>
</dbReference>
<dbReference type="PROSITE" id="PS50111">
    <property type="entry name" value="CHEMOTAXIS_TRANSDUC_2"/>
    <property type="match status" value="1"/>
</dbReference>
<dbReference type="AlphaFoldDB" id="A0A346NQ89"/>
<dbReference type="KEGG" id="salm:D0Y50_15805"/>
<proteinExistence type="predicted"/>
<feature type="domain" description="Methyl-accepting transducer" evidence="4">
    <location>
        <begin position="167"/>
        <end position="328"/>
    </location>
</feature>
<accession>A0A346NQ89</accession>
<dbReference type="SMART" id="SM00283">
    <property type="entry name" value="MA"/>
    <property type="match status" value="1"/>
</dbReference>
<dbReference type="GO" id="GO:0007165">
    <property type="term" value="P:signal transduction"/>
    <property type="evidence" value="ECO:0007669"/>
    <property type="project" value="UniProtKB-KW"/>
</dbReference>
<keyword evidence="6" id="KW-1185">Reference proteome</keyword>
<protein>
    <submittedName>
        <fullName evidence="5">Methyl-accepting chemotaxis protein</fullName>
    </submittedName>
</protein>
<evidence type="ECO:0000256" key="3">
    <source>
        <dbReference type="PROSITE-ProRule" id="PRU00284"/>
    </source>
</evidence>
<dbReference type="Gene3D" id="1.10.287.950">
    <property type="entry name" value="Methyl-accepting chemotaxis protein"/>
    <property type="match status" value="1"/>
</dbReference>
<keyword evidence="2 3" id="KW-0807">Transducer</keyword>
<dbReference type="SUPFAM" id="SSF58104">
    <property type="entry name" value="Methyl-accepting chemotaxis protein (MCP) signaling domain"/>
    <property type="match status" value="1"/>
</dbReference>
<dbReference type="EMBL" id="CP031769">
    <property type="protein sequence ID" value="AXR07696.1"/>
    <property type="molecule type" value="Genomic_DNA"/>
</dbReference>
<dbReference type="Proteomes" id="UP000262073">
    <property type="component" value="Chromosome"/>
</dbReference>
<reference evidence="5 6" key="1">
    <citation type="submission" date="2018-08" db="EMBL/GenBank/DDBJ databases">
        <title>Salinimonas sediminis sp. nov., a piezophilic bacterium isolated from a deep-sea sediment sample from the New Britain Trench.</title>
        <authorList>
            <person name="Cao J."/>
        </authorList>
    </citation>
    <scope>NUCLEOTIDE SEQUENCE [LARGE SCALE GENOMIC DNA]</scope>
    <source>
        <strain evidence="5 6">N102</strain>
    </source>
</reference>
<dbReference type="GO" id="GO:0006935">
    <property type="term" value="P:chemotaxis"/>
    <property type="evidence" value="ECO:0007669"/>
    <property type="project" value="UniProtKB-ARBA"/>
</dbReference>
<sequence length="406" mass="43874">MASVVFYSGEFMLSGSIANQQQPKLSFPILSWGGATVSLLLGLAATYWGFEYIGVVIAALGCVAAFASSTAVQEASAQHAEAEVSERNANSLGQIDMLTNELATVISTCETNLNDVLSTQDSAVETLSESFTTLRSMVAEQNGCITHLIHTDADSNEMYSTRMRNFADSTEQSLDQFLDSTKRISSGTSVILEKVNLVHETMPTVMKALGDIDDISAQTNLLALNAAIEAARAGEAGRGFAVVADEVRALSNRSTQFSGVIKKQMESMSVQIDELTQNVRELASQDTSYIVEAKRVIQGELDKIIEKAESDATTTSQLEGIGVQLDTALGNSIRGLQFGDINGQNIEYTKEILGFVIDQLRTLNESSMDDLATQLQNYQEKMKSKGNLDHNPVSATNIEAGEVEFF</sequence>
<evidence type="ECO:0000259" key="4">
    <source>
        <dbReference type="PROSITE" id="PS50111"/>
    </source>
</evidence>
<dbReference type="InterPro" id="IPR004089">
    <property type="entry name" value="MCPsignal_dom"/>
</dbReference>
<evidence type="ECO:0000313" key="5">
    <source>
        <dbReference type="EMBL" id="AXR07696.1"/>
    </source>
</evidence>